<dbReference type="EMBL" id="SMMG02000011">
    <property type="protein sequence ID" value="KAA3457097.1"/>
    <property type="molecule type" value="Genomic_DNA"/>
</dbReference>
<feature type="region of interest" description="Disordered" evidence="1">
    <location>
        <begin position="104"/>
        <end position="139"/>
    </location>
</feature>
<dbReference type="Gene3D" id="2.40.70.10">
    <property type="entry name" value="Acid Proteases"/>
    <property type="match status" value="1"/>
</dbReference>
<evidence type="ECO:0000256" key="1">
    <source>
        <dbReference type="SAM" id="MobiDB-lite"/>
    </source>
</evidence>
<evidence type="ECO:0000313" key="2">
    <source>
        <dbReference type="EMBL" id="KAA3457097.1"/>
    </source>
</evidence>
<dbReference type="PANTHER" id="PTHR33067:SF31">
    <property type="entry name" value="RNA-DIRECTED DNA POLYMERASE"/>
    <property type="match status" value="1"/>
</dbReference>
<accession>A0A5B6UJL9</accession>
<dbReference type="PANTHER" id="PTHR33067">
    <property type="entry name" value="RNA-DIRECTED DNA POLYMERASE-RELATED"/>
    <property type="match status" value="1"/>
</dbReference>
<protein>
    <submittedName>
        <fullName evidence="2">Integrase, catalytic core</fullName>
    </submittedName>
</protein>
<keyword evidence="3" id="KW-1185">Reference proteome</keyword>
<sequence>MLKTFTEASQHLAEMTINSYMWLIERFTCRPKQLAVRAVGSKDKYQQVLEMINQLEMSLYKAQLLEYTIISDLIQRGKKEHTKVVTFRSGAVVKEPIQSNCGKKEISEKDESTCTPSVGEGEGEREGLENEPTQVETEDRAIQPLPPSVKPIPFPSCLEEEEKKENQEFLQFLNMFKALSVNLLLLELIVKMPKYAKLLRDVMSRRKKIRRGKQIALNEECSMVVSKRVSLKVKDPNSFTIQIKIGEVSLGKSLYDLRDSVKLTPLSIYKRFGLGELKETTVTLQLPDRSLVRPKRVLKDVLVKVIPFIFPVDFIVLDFEDDLDIILLGGIIFSMSRAIIDVRRDELTMDIEGEIGISKCVELDPKSNEVLLSQGYECQVVETTLSC</sequence>
<dbReference type="AlphaFoldDB" id="A0A5B6UJL9"/>
<dbReference type="InterPro" id="IPR021109">
    <property type="entry name" value="Peptidase_aspartic_dom_sf"/>
</dbReference>
<proteinExistence type="predicted"/>
<reference evidence="2" key="1">
    <citation type="submission" date="2019-08" db="EMBL/GenBank/DDBJ databases">
        <authorList>
            <person name="Liu F."/>
        </authorList>
    </citation>
    <scope>NUCLEOTIDE SEQUENCE [LARGE SCALE GENOMIC DNA]</scope>
    <source>
        <strain evidence="2">PA1801</strain>
        <tissue evidence="2">Leaf</tissue>
    </source>
</reference>
<gene>
    <name evidence="2" type="ORF">EPI10_003818</name>
</gene>
<comment type="caution">
    <text evidence="2">The sequence shown here is derived from an EMBL/GenBank/DDBJ whole genome shotgun (WGS) entry which is preliminary data.</text>
</comment>
<name>A0A5B6UJL9_9ROSI</name>
<organism evidence="2 3">
    <name type="scientific">Gossypium australe</name>
    <dbReference type="NCBI Taxonomy" id="47621"/>
    <lineage>
        <taxon>Eukaryota</taxon>
        <taxon>Viridiplantae</taxon>
        <taxon>Streptophyta</taxon>
        <taxon>Embryophyta</taxon>
        <taxon>Tracheophyta</taxon>
        <taxon>Spermatophyta</taxon>
        <taxon>Magnoliopsida</taxon>
        <taxon>eudicotyledons</taxon>
        <taxon>Gunneridae</taxon>
        <taxon>Pentapetalae</taxon>
        <taxon>rosids</taxon>
        <taxon>malvids</taxon>
        <taxon>Malvales</taxon>
        <taxon>Malvaceae</taxon>
        <taxon>Malvoideae</taxon>
        <taxon>Gossypium</taxon>
    </lineage>
</organism>
<evidence type="ECO:0000313" key="3">
    <source>
        <dbReference type="Proteomes" id="UP000325315"/>
    </source>
</evidence>
<dbReference type="Proteomes" id="UP000325315">
    <property type="component" value="Unassembled WGS sequence"/>
</dbReference>